<evidence type="ECO:0000256" key="2">
    <source>
        <dbReference type="ARBA" id="ARBA00013253"/>
    </source>
</evidence>
<reference evidence="9" key="1">
    <citation type="submission" date="2019-08" db="EMBL/GenBank/DDBJ databases">
        <authorList>
            <person name="Kucharzyk K."/>
            <person name="Murdoch R.W."/>
            <person name="Higgins S."/>
            <person name="Loffler F."/>
        </authorList>
    </citation>
    <scope>NUCLEOTIDE SEQUENCE</scope>
</reference>
<dbReference type="Pfam" id="PF01288">
    <property type="entry name" value="HPPK"/>
    <property type="match status" value="1"/>
</dbReference>
<dbReference type="GO" id="GO:0046654">
    <property type="term" value="P:tetrahydrofolate biosynthetic process"/>
    <property type="evidence" value="ECO:0007669"/>
    <property type="project" value="UniProtKB-UniPathway"/>
</dbReference>
<evidence type="ECO:0000256" key="4">
    <source>
        <dbReference type="ARBA" id="ARBA00022741"/>
    </source>
</evidence>
<dbReference type="GO" id="GO:0046656">
    <property type="term" value="P:folic acid biosynthetic process"/>
    <property type="evidence" value="ECO:0007669"/>
    <property type="project" value="UniProtKB-KW"/>
</dbReference>
<keyword evidence="7" id="KW-0289">Folate biosynthesis</keyword>
<comment type="caution">
    <text evidence="9">The sequence shown here is derived from an EMBL/GenBank/DDBJ whole genome shotgun (WGS) entry which is preliminary data.</text>
</comment>
<keyword evidence="3 9" id="KW-0808">Transferase</keyword>
<evidence type="ECO:0000259" key="8">
    <source>
        <dbReference type="Pfam" id="PF01288"/>
    </source>
</evidence>
<dbReference type="CDD" id="cd00483">
    <property type="entry name" value="HPPK"/>
    <property type="match status" value="1"/>
</dbReference>
<keyword evidence="5 9" id="KW-0418">Kinase</keyword>
<dbReference type="PANTHER" id="PTHR43071:SF1">
    <property type="entry name" value="2-AMINO-4-HYDROXY-6-HYDROXYMETHYLDIHYDROPTERIDINE PYROPHOSPHOKINASE"/>
    <property type="match status" value="1"/>
</dbReference>
<feature type="domain" description="7,8-dihydro-6-hydroxymethylpterin-pyrophosphokinase" evidence="8">
    <location>
        <begin position="5"/>
        <end position="131"/>
    </location>
</feature>
<sequence length="157" mass="18043">MSKIYLSLGTNLGNKKENLTYAVQLLSEKINILKTSSFYETEPVGYKDQPWFMNIVVEGTTHLSPEDLLVFTQSIEQAMKRVKTIVNGPRIIDVDILLYESVKINTETLIIPHPRMTERAFVMYPLFEISPDLIIDGKSLKNMMESFKGEEIKRLDI</sequence>
<dbReference type="GO" id="GO:0016301">
    <property type="term" value="F:kinase activity"/>
    <property type="evidence" value="ECO:0007669"/>
    <property type="project" value="UniProtKB-KW"/>
</dbReference>
<dbReference type="Gene3D" id="3.30.70.560">
    <property type="entry name" value="7,8-Dihydro-6-hydroxymethylpterin-pyrophosphokinase HPPK"/>
    <property type="match status" value="1"/>
</dbReference>
<dbReference type="GO" id="GO:0003848">
    <property type="term" value="F:2-amino-4-hydroxy-6-hydroxymethyldihydropteridine diphosphokinase activity"/>
    <property type="evidence" value="ECO:0007669"/>
    <property type="project" value="UniProtKB-EC"/>
</dbReference>
<dbReference type="NCBIfam" id="TIGR01498">
    <property type="entry name" value="folK"/>
    <property type="match status" value="1"/>
</dbReference>
<dbReference type="SUPFAM" id="SSF55083">
    <property type="entry name" value="6-hydroxymethyl-7,8-dihydropterin pyrophosphokinase, HPPK"/>
    <property type="match status" value="1"/>
</dbReference>
<proteinExistence type="predicted"/>
<name>A0A644Z9I0_9ZZZZ</name>
<keyword evidence="4" id="KW-0547">Nucleotide-binding</keyword>
<evidence type="ECO:0000256" key="6">
    <source>
        <dbReference type="ARBA" id="ARBA00022840"/>
    </source>
</evidence>
<dbReference type="PANTHER" id="PTHR43071">
    <property type="entry name" value="2-AMINO-4-HYDROXY-6-HYDROXYMETHYLDIHYDROPTERIDINE PYROPHOSPHOKINASE"/>
    <property type="match status" value="1"/>
</dbReference>
<dbReference type="EC" id="2.7.6.3" evidence="2"/>
<dbReference type="EMBL" id="VSSQ01007986">
    <property type="protein sequence ID" value="MPM37545.1"/>
    <property type="molecule type" value="Genomic_DNA"/>
</dbReference>
<dbReference type="InterPro" id="IPR035907">
    <property type="entry name" value="Hppk_sf"/>
</dbReference>
<gene>
    <name evidence="9" type="primary">folK_10</name>
    <name evidence="9" type="ORF">SDC9_84163</name>
</gene>
<dbReference type="UniPathway" id="UPA00077">
    <property type="reaction ID" value="UER00155"/>
</dbReference>
<organism evidence="9">
    <name type="scientific">bioreactor metagenome</name>
    <dbReference type="NCBI Taxonomy" id="1076179"/>
    <lineage>
        <taxon>unclassified sequences</taxon>
        <taxon>metagenomes</taxon>
        <taxon>ecological metagenomes</taxon>
    </lineage>
</organism>
<evidence type="ECO:0000256" key="3">
    <source>
        <dbReference type="ARBA" id="ARBA00022679"/>
    </source>
</evidence>
<evidence type="ECO:0000256" key="1">
    <source>
        <dbReference type="ARBA" id="ARBA00005051"/>
    </source>
</evidence>
<comment type="pathway">
    <text evidence="1">Cofactor biosynthesis; tetrahydrofolate biosynthesis; 2-amino-4-hydroxy-6-hydroxymethyl-7,8-dihydropteridine diphosphate from 7,8-dihydroneopterin triphosphate: step 4/4.</text>
</comment>
<evidence type="ECO:0000256" key="5">
    <source>
        <dbReference type="ARBA" id="ARBA00022777"/>
    </source>
</evidence>
<dbReference type="AlphaFoldDB" id="A0A644Z9I0"/>
<dbReference type="GO" id="GO:0005524">
    <property type="term" value="F:ATP binding"/>
    <property type="evidence" value="ECO:0007669"/>
    <property type="project" value="UniProtKB-KW"/>
</dbReference>
<evidence type="ECO:0000313" key="9">
    <source>
        <dbReference type="EMBL" id="MPM37545.1"/>
    </source>
</evidence>
<keyword evidence="6" id="KW-0067">ATP-binding</keyword>
<evidence type="ECO:0000256" key="7">
    <source>
        <dbReference type="ARBA" id="ARBA00022909"/>
    </source>
</evidence>
<accession>A0A644Z9I0</accession>
<protein>
    <recommendedName>
        <fullName evidence="2">2-amino-4-hydroxy-6-hydroxymethyldihydropteridine diphosphokinase</fullName>
        <ecNumber evidence="2">2.7.6.3</ecNumber>
    </recommendedName>
</protein>
<dbReference type="InterPro" id="IPR000550">
    <property type="entry name" value="Hppk"/>
</dbReference>